<comment type="caution">
    <text evidence="2">The sequence shown here is derived from an EMBL/GenBank/DDBJ whole genome shotgun (WGS) entry which is preliminary data.</text>
</comment>
<dbReference type="GeneID" id="93647323"/>
<dbReference type="Proteomes" id="UP000185944">
    <property type="component" value="Unassembled WGS sequence"/>
</dbReference>
<organism evidence="2 3">
    <name type="scientific">Nematocida displodere</name>
    <dbReference type="NCBI Taxonomy" id="1805483"/>
    <lineage>
        <taxon>Eukaryota</taxon>
        <taxon>Fungi</taxon>
        <taxon>Fungi incertae sedis</taxon>
        <taxon>Microsporidia</taxon>
        <taxon>Nematocida</taxon>
    </lineage>
</organism>
<dbReference type="AlphaFoldDB" id="A0A177EA65"/>
<name>A0A177EA65_9MICR</name>
<dbReference type="Pfam" id="PF00085">
    <property type="entry name" value="Thioredoxin"/>
    <property type="match status" value="1"/>
</dbReference>
<dbReference type="PANTHER" id="PTHR21148">
    <property type="entry name" value="THIOREDOXIN DOMAIN-CONTAINING PROTEIN 9"/>
    <property type="match status" value="1"/>
</dbReference>
<accession>A0A177EA65</accession>
<gene>
    <name evidence="2" type="ORF">NEDG_00973</name>
</gene>
<dbReference type="EMBL" id="LTDL01000042">
    <property type="protein sequence ID" value="OAG28834.1"/>
    <property type="molecule type" value="Genomic_DNA"/>
</dbReference>
<dbReference type="OrthoDB" id="10257948at2759"/>
<dbReference type="SUPFAM" id="SSF52833">
    <property type="entry name" value="Thioredoxin-like"/>
    <property type="match status" value="1"/>
</dbReference>
<dbReference type="VEuPathDB" id="MicrosporidiaDB:NEDG_00973"/>
<dbReference type="Gene3D" id="3.40.30.10">
    <property type="entry name" value="Glutaredoxin"/>
    <property type="match status" value="1"/>
</dbReference>
<dbReference type="InterPro" id="IPR036249">
    <property type="entry name" value="Thioredoxin-like_sf"/>
</dbReference>
<reference evidence="2 3" key="1">
    <citation type="submission" date="2016-02" db="EMBL/GenBank/DDBJ databases">
        <title>Discovery of a natural microsporidian pathogen with a broad tissue tropism in Caenorhabditis elegans.</title>
        <authorList>
            <person name="Luallen R.J."/>
            <person name="Reinke A.W."/>
            <person name="Tong L."/>
            <person name="Botts M.R."/>
            <person name="Felix M.-A."/>
            <person name="Troemel E.R."/>
        </authorList>
    </citation>
    <scope>NUCLEOTIDE SEQUENCE [LARGE SCALE GENOMIC DNA]</scope>
    <source>
        <strain evidence="2 3">JUm2807</strain>
    </source>
</reference>
<evidence type="ECO:0000259" key="1">
    <source>
        <dbReference type="Pfam" id="PF00085"/>
    </source>
</evidence>
<protein>
    <recommendedName>
        <fullName evidence="1">Thioredoxin domain-containing protein</fullName>
    </recommendedName>
</protein>
<dbReference type="InterPro" id="IPR013766">
    <property type="entry name" value="Thioredoxin_domain"/>
</dbReference>
<feature type="domain" description="Thioredoxin" evidence="1">
    <location>
        <begin position="40"/>
        <end position="105"/>
    </location>
</feature>
<sequence length="145" mass="16587">MDVGDSNILEEFAAKRMAELQKLRTLREIEDETLLLKKTKTDTMIVHFYQKAFKRCKEMNKALEEIAPKFPKIDFLLADAAMFPFITEKLEITELPYLATFTKGFFIGGIIGFQDIGETAVDLALLEQYIKQSDLSEKTPQKSAQ</sequence>
<evidence type="ECO:0000313" key="2">
    <source>
        <dbReference type="EMBL" id="OAG28834.1"/>
    </source>
</evidence>
<dbReference type="RefSeq" id="XP_067543579.1">
    <property type="nucleotide sequence ID" value="XM_067688391.1"/>
</dbReference>
<evidence type="ECO:0000313" key="3">
    <source>
        <dbReference type="Proteomes" id="UP000185944"/>
    </source>
</evidence>
<keyword evidence="3" id="KW-1185">Reference proteome</keyword>
<dbReference type="STRING" id="1805483.A0A177EA65"/>
<proteinExistence type="predicted"/>